<name>A0A0D9QSV8_PLAFR</name>
<proteinExistence type="predicted"/>
<dbReference type="OMA" id="ALTQDYF"/>
<evidence type="ECO:0000256" key="3">
    <source>
        <dbReference type="SAM" id="SignalP"/>
    </source>
</evidence>
<feature type="chain" id="PRO_5002343875" evidence="3">
    <location>
        <begin position="22"/>
        <end position="290"/>
    </location>
</feature>
<accession>A0A0D9QSV8</accession>
<dbReference type="AlphaFoldDB" id="A0A0D9QSV8"/>
<keyword evidence="3" id="KW-0732">Signal</keyword>
<evidence type="ECO:0000313" key="5">
    <source>
        <dbReference type="Proteomes" id="UP000054561"/>
    </source>
</evidence>
<keyword evidence="2" id="KW-1133">Transmembrane helix</keyword>
<gene>
    <name evidence="4" type="ORF">AK88_00309</name>
</gene>
<protein>
    <submittedName>
        <fullName evidence="4">Uncharacterized protein</fullName>
    </submittedName>
</protein>
<feature type="transmembrane region" description="Helical" evidence="2">
    <location>
        <begin position="189"/>
        <end position="209"/>
    </location>
</feature>
<keyword evidence="5" id="KW-1185">Reference proteome</keyword>
<feature type="signal peptide" evidence="3">
    <location>
        <begin position="1"/>
        <end position="21"/>
    </location>
</feature>
<keyword evidence="2" id="KW-0812">Transmembrane</keyword>
<evidence type="ECO:0000256" key="1">
    <source>
        <dbReference type="SAM" id="MobiDB-lite"/>
    </source>
</evidence>
<dbReference type="Proteomes" id="UP000054561">
    <property type="component" value="Unassembled WGS sequence"/>
</dbReference>
<dbReference type="GeneID" id="24265623"/>
<evidence type="ECO:0000313" key="4">
    <source>
        <dbReference type="EMBL" id="KJP90140.1"/>
    </source>
</evidence>
<dbReference type="RefSeq" id="XP_012333383.1">
    <property type="nucleotide sequence ID" value="XM_012477960.1"/>
</dbReference>
<dbReference type="OrthoDB" id="385249at2759"/>
<feature type="region of interest" description="Disordered" evidence="1">
    <location>
        <begin position="266"/>
        <end position="290"/>
    </location>
</feature>
<organism evidence="4 5">
    <name type="scientific">Plasmodium fragile</name>
    <dbReference type="NCBI Taxonomy" id="5857"/>
    <lineage>
        <taxon>Eukaryota</taxon>
        <taxon>Sar</taxon>
        <taxon>Alveolata</taxon>
        <taxon>Apicomplexa</taxon>
        <taxon>Aconoidasida</taxon>
        <taxon>Haemosporida</taxon>
        <taxon>Plasmodiidae</taxon>
        <taxon>Plasmodium</taxon>
        <taxon>Plasmodium (Plasmodium)</taxon>
    </lineage>
</organism>
<dbReference type="EMBL" id="KQ001646">
    <property type="protein sequence ID" value="KJP90140.1"/>
    <property type="molecule type" value="Genomic_DNA"/>
</dbReference>
<sequence length="290" mass="33734">MNKFSLFINIITIILANNSWSYSNKSAVFIADSWGKNNQVNISDIRAIRSLGEHETCGETEGVKKSHANDEEHYDEDRYNALTQDYFDMMEDDINNNKKSRLTLCEMINNVDPKAQLNYYLGNMKYDDFCPFSSRCRNDLYAGIKRVFRTIDKMVDREMYNILKSKYYVKKNNLFAQDKSMTRMITQFLFKYKIFSPVLVLAFLSIISIKSVAGTAFSTFAAVVGGLISVYLIWKYLKCSKKFKRLPEHFSELSPKEFQQQLERKLDNKQESIFNSTESVDDSTNDLQMS</sequence>
<feature type="transmembrane region" description="Helical" evidence="2">
    <location>
        <begin position="215"/>
        <end position="234"/>
    </location>
</feature>
<dbReference type="VEuPathDB" id="PlasmoDB:AK88_00309"/>
<evidence type="ECO:0000256" key="2">
    <source>
        <dbReference type="SAM" id="Phobius"/>
    </source>
</evidence>
<reference evidence="4 5" key="1">
    <citation type="submission" date="2014-03" db="EMBL/GenBank/DDBJ databases">
        <title>The Genome Sequence of Plasmodium fragile nilgiri.</title>
        <authorList>
            <consortium name="The Broad Institute Genomics Platform"/>
            <consortium name="The Broad Institute Genome Sequencing Center for Infectious Disease"/>
            <person name="Neafsey D."/>
            <person name="Duraisingh M."/>
            <person name="Young S.K."/>
            <person name="Zeng Q."/>
            <person name="Gargeya S."/>
            <person name="Abouelleil A."/>
            <person name="Alvarado L."/>
            <person name="Chapman S.B."/>
            <person name="Gainer-Dewar J."/>
            <person name="Goldberg J."/>
            <person name="Griggs A."/>
            <person name="Gujja S."/>
            <person name="Hansen M."/>
            <person name="Howarth C."/>
            <person name="Imamovic A."/>
            <person name="Larimer J."/>
            <person name="Pearson M."/>
            <person name="Poon T.W."/>
            <person name="Priest M."/>
            <person name="Roberts A."/>
            <person name="Saif S."/>
            <person name="Shea T."/>
            <person name="Sykes S."/>
            <person name="Wortman J."/>
            <person name="Nusbaum C."/>
            <person name="Birren B."/>
        </authorList>
    </citation>
    <scope>NUCLEOTIDE SEQUENCE [LARGE SCALE GENOMIC DNA]</scope>
    <source>
        <strain evidence="5">nilgiri</strain>
    </source>
</reference>
<keyword evidence="2" id="KW-0472">Membrane</keyword>